<dbReference type="RefSeq" id="WP_136782093.1">
    <property type="nucleotide sequence ID" value="NZ_SWCO01000005.1"/>
</dbReference>
<keyword evidence="2" id="KW-1185">Reference proteome</keyword>
<evidence type="ECO:0000313" key="1">
    <source>
        <dbReference type="EMBL" id="TKB03399.1"/>
    </source>
</evidence>
<protein>
    <submittedName>
        <fullName evidence="1">Uncharacterized protein</fullName>
    </submittedName>
</protein>
<organism evidence="1 2">
    <name type="scientific">Alteromonas portus</name>
    <dbReference type="NCBI Taxonomy" id="2565549"/>
    <lineage>
        <taxon>Bacteria</taxon>
        <taxon>Pseudomonadati</taxon>
        <taxon>Pseudomonadota</taxon>
        <taxon>Gammaproteobacteria</taxon>
        <taxon>Alteromonadales</taxon>
        <taxon>Alteromonadaceae</taxon>
        <taxon>Alteromonas/Salinimonas group</taxon>
        <taxon>Alteromonas</taxon>
    </lineage>
</organism>
<evidence type="ECO:0000313" key="2">
    <source>
        <dbReference type="Proteomes" id="UP000305471"/>
    </source>
</evidence>
<comment type="caution">
    <text evidence="1">The sequence shown here is derived from an EMBL/GenBank/DDBJ whole genome shotgun (WGS) entry which is preliminary data.</text>
</comment>
<reference evidence="1 2" key="1">
    <citation type="submission" date="2019-04" db="EMBL/GenBank/DDBJ databases">
        <title>Alteromonas portus sp. nov., an alginate lyase-excreting marine bacterium.</title>
        <authorList>
            <person name="Huang H."/>
            <person name="Mo K."/>
            <person name="Bao S."/>
        </authorList>
    </citation>
    <scope>NUCLEOTIDE SEQUENCE [LARGE SCALE GENOMIC DNA]</scope>
    <source>
        <strain evidence="1 2">HB161718</strain>
    </source>
</reference>
<proteinExistence type="predicted"/>
<accession>A0A4U0ZC46</accession>
<dbReference type="AlphaFoldDB" id="A0A4U0ZC46"/>
<dbReference type="EMBL" id="SWCO01000005">
    <property type="protein sequence ID" value="TKB03399.1"/>
    <property type="molecule type" value="Genomic_DNA"/>
</dbReference>
<dbReference type="Proteomes" id="UP000305471">
    <property type="component" value="Unassembled WGS sequence"/>
</dbReference>
<gene>
    <name evidence="1" type="ORF">E5672_10185</name>
</gene>
<name>A0A4U0ZC46_9ALTE</name>
<sequence>MNNSSTNIAQQYDNYIAIYGMLTKLTLNLQNDWVTKGVFCLAYPNCHFHLIEFLFISRNKNERDNHPNNRLAKERSESLVLAAMREKGTFVVDAPEVLSLSTFIEQLYEQAQSNGYPPCFKPCSYFY</sequence>